<dbReference type="RefSeq" id="XP_026271319.1">
    <property type="nucleotide sequence ID" value="XM_026415534.2"/>
</dbReference>
<keyword evidence="11" id="KW-1185">Reference proteome</keyword>
<accession>A0A6J1RQD1</accession>
<evidence type="ECO:0000256" key="6">
    <source>
        <dbReference type="ARBA" id="ARBA00022989"/>
    </source>
</evidence>
<feature type="compositionally biased region" description="Polar residues" evidence="10">
    <location>
        <begin position="213"/>
        <end position="225"/>
    </location>
</feature>
<dbReference type="InterPro" id="IPR005331">
    <property type="entry name" value="Sulfotransferase"/>
</dbReference>
<dbReference type="AlphaFoldDB" id="A0A6J1RQD1"/>
<keyword evidence="8" id="KW-0472">Membrane</keyword>
<dbReference type="OrthoDB" id="10019582at2759"/>
<dbReference type="SUPFAM" id="SSF52540">
    <property type="entry name" value="P-loop containing nucleoside triphosphate hydrolases"/>
    <property type="match status" value="1"/>
</dbReference>
<dbReference type="GO" id="GO:0008146">
    <property type="term" value="F:sulfotransferase activity"/>
    <property type="evidence" value="ECO:0007669"/>
    <property type="project" value="InterPro"/>
</dbReference>
<keyword evidence="9" id="KW-0325">Glycoprotein</keyword>
<evidence type="ECO:0000256" key="9">
    <source>
        <dbReference type="ARBA" id="ARBA00023180"/>
    </source>
</evidence>
<keyword evidence="3" id="KW-0808">Transferase</keyword>
<dbReference type="Proteomes" id="UP000504606">
    <property type="component" value="Unplaced"/>
</dbReference>
<evidence type="ECO:0000256" key="5">
    <source>
        <dbReference type="ARBA" id="ARBA00022968"/>
    </source>
</evidence>
<evidence type="ECO:0000313" key="11">
    <source>
        <dbReference type="Proteomes" id="UP000504606"/>
    </source>
</evidence>
<dbReference type="PANTHER" id="PTHR12129">
    <property type="entry name" value="HEPARAN SULFATE 2-O-SULFOTRANSFERASE"/>
    <property type="match status" value="1"/>
</dbReference>
<keyword evidence="6" id="KW-1133">Transmembrane helix</keyword>
<keyword evidence="4" id="KW-0812">Transmembrane</keyword>
<gene>
    <name evidence="12" type="primary">LOC113201699</name>
</gene>
<organism evidence="11 12">
    <name type="scientific">Frankliniella occidentalis</name>
    <name type="common">Western flower thrips</name>
    <name type="synonym">Euthrips occidentalis</name>
    <dbReference type="NCBI Taxonomy" id="133901"/>
    <lineage>
        <taxon>Eukaryota</taxon>
        <taxon>Metazoa</taxon>
        <taxon>Ecdysozoa</taxon>
        <taxon>Arthropoda</taxon>
        <taxon>Hexapoda</taxon>
        <taxon>Insecta</taxon>
        <taxon>Pterygota</taxon>
        <taxon>Neoptera</taxon>
        <taxon>Paraneoptera</taxon>
        <taxon>Thysanoptera</taxon>
        <taxon>Terebrantia</taxon>
        <taxon>Thripoidea</taxon>
        <taxon>Thripidae</taxon>
        <taxon>Frankliniella</taxon>
    </lineage>
</organism>
<sequence length="409" mass="45807">MLRLLPRRGLGPRRLVAPLAWSTLLAFVCFATLGGLGLRWGPAASPPPVLPLLLQAASAAPAPRHVTRSLTELGLAGALAPHGLSDFALLFVRAPKAGSELLALLLQRLQAANGFRMLPLPLPPRLRGARLASTEQEELVARVTDGLRREALPVAFHGDVFFTNFTTFDRQSPTYLSLLRDPVDRALAGFYHAAESTTKTQATRRSKRRRDTATATTPVDNNHLNRPQVRVPEVGGIDVDLPDILERCLQSPERRPECAWFAPQTPYFCGQDSRCRSASGNGAWALQHAKANMDQYFPVVGILEELNATLAVLESRQPLFFAGVRDVYRHQLHEPHVNWDRKKTSNFKPEIRRKVEKRLALEYELYIWAKQRLMLQHFEDSQKIPIPDEAGQDRIAHSIHKRAHSLLNE</sequence>
<feature type="region of interest" description="Disordered" evidence="10">
    <location>
        <begin position="197"/>
        <end position="226"/>
    </location>
</feature>
<proteinExistence type="inferred from homology"/>
<dbReference type="GeneID" id="113201699"/>
<reference evidence="12" key="1">
    <citation type="submission" date="2025-08" db="UniProtKB">
        <authorList>
            <consortium name="RefSeq"/>
        </authorList>
    </citation>
    <scope>IDENTIFICATION</scope>
    <source>
        <tissue evidence="12">Whole organism</tissue>
    </source>
</reference>
<dbReference type="KEGG" id="foc:113201699"/>
<evidence type="ECO:0000256" key="4">
    <source>
        <dbReference type="ARBA" id="ARBA00022692"/>
    </source>
</evidence>
<evidence type="ECO:0000313" key="12">
    <source>
        <dbReference type="RefSeq" id="XP_026271319.1"/>
    </source>
</evidence>
<dbReference type="InterPro" id="IPR007734">
    <property type="entry name" value="Heparan_SO4_2-O-STrfase"/>
</dbReference>
<dbReference type="InterPro" id="IPR027417">
    <property type="entry name" value="P-loop_NTPase"/>
</dbReference>
<dbReference type="Pfam" id="PF03567">
    <property type="entry name" value="Sulfotransfer_2"/>
    <property type="match status" value="1"/>
</dbReference>
<protein>
    <submittedName>
        <fullName evidence="12">Uronyl 2-sulfotransferase-like</fullName>
    </submittedName>
</protein>
<name>A0A6J1RQD1_FRAOC</name>
<evidence type="ECO:0000256" key="10">
    <source>
        <dbReference type="SAM" id="MobiDB-lite"/>
    </source>
</evidence>
<dbReference type="PANTHER" id="PTHR12129:SF15">
    <property type="entry name" value="URONYL 2-SULFOTRANSFERASE"/>
    <property type="match status" value="1"/>
</dbReference>
<evidence type="ECO:0000256" key="1">
    <source>
        <dbReference type="ARBA" id="ARBA00004323"/>
    </source>
</evidence>
<evidence type="ECO:0000256" key="2">
    <source>
        <dbReference type="ARBA" id="ARBA00010569"/>
    </source>
</evidence>
<keyword evidence="5" id="KW-0735">Signal-anchor</keyword>
<evidence type="ECO:0000256" key="3">
    <source>
        <dbReference type="ARBA" id="ARBA00022679"/>
    </source>
</evidence>
<evidence type="ECO:0000256" key="8">
    <source>
        <dbReference type="ARBA" id="ARBA00023136"/>
    </source>
</evidence>
<dbReference type="GO" id="GO:0000139">
    <property type="term" value="C:Golgi membrane"/>
    <property type="evidence" value="ECO:0007669"/>
    <property type="project" value="UniProtKB-SubCell"/>
</dbReference>
<dbReference type="Gene3D" id="3.40.50.300">
    <property type="entry name" value="P-loop containing nucleotide triphosphate hydrolases"/>
    <property type="match status" value="1"/>
</dbReference>
<keyword evidence="7" id="KW-0333">Golgi apparatus</keyword>
<comment type="similarity">
    <text evidence="2">Belongs to the sulfotransferase 3 family.</text>
</comment>
<evidence type="ECO:0000256" key="7">
    <source>
        <dbReference type="ARBA" id="ARBA00023034"/>
    </source>
</evidence>
<comment type="subcellular location">
    <subcellularLocation>
        <location evidence="1">Golgi apparatus membrane</location>
        <topology evidence="1">Single-pass type II membrane protein</topology>
    </subcellularLocation>
</comment>